<comment type="caution">
    <text evidence="3">The sequence shown here is derived from an EMBL/GenBank/DDBJ whole genome shotgun (WGS) entry which is preliminary data.</text>
</comment>
<dbReference type="Proteomes" id="UP000306980">
    <property type="component" value="Unassembled WGS sequence"/>
</dbReference>
<name>A0A5S3QKG0_9BACI</name>
<dbReference type="InterPro" id="IPR029068">
    <property type="entry name" value="Glyas_Bleomycin-R_OHBP_Dase"/>
</dbReference>
<dbReference type="OrthoDB" id="582242at2"/>
<dbReference type="PROSITE" id="PS51819">
    <property type="entry name" value="VOC"/>
    <property type="match status" value="1"/>
</dbReference>
<dbReference type="AlphaFoldDB" id="A0A5S3QKG0"/>
<dbReference type="Gene3D" id="3.10.180.10">
    <property type="entry name" value="2,3-Dihydroxybiphenyl 1,2-Dioxygenase, domain 1"/>
    <property type="match status" value="1"/>
</dbReference>
<dbReference type="SUPFAM" id="SSF54593">
    <property type="entry name" value="Glyoxalase/Bleomycin resistance protein/Dihydroxybiphenyl dioxygenase"/>
    <property type="match status" value="1"/>
</dbReference>
<proteinExistence type="predicted"/>
<keyword evidence="1" id="KW-0175">Coiled coil</keyword>
<evidence type="ECO:0000313" key="3">
    <source>
        <dbReference type="EMBL" id="TMN20926.1"/>
    </source>
</evidence>
<dbReference type="InterPro" id="IPR004360">
    <property type="entry name" value="Glyas_Fos-R_dOase_dom"/>
</dbReference>
<feature type="coiled-coil region" evidence="1">
    <location>
        <begin position="4"/>
        <end position="31"/>
    </location>
</feature>
<dbReference type="EMBL" id="VCIA01000001">
    <property type="protein sequence ID" value="TMN20926.1"/>
    <property type="molecule type" value="Genomic_DNA"/>
</dbReference>
<sequence length="123" mass="14221">MRGLIVNENKVKDVRANVRDLEKAVKWYEEVLGYTVAASWPPEQPNYVHFEHEGGAMFGLMEHENYPSPGRFNFYVDDVDTLWQKFKGKADIVEELFSTPYGSRKFTILDIDGNELGFVQDDL</sequence>
<accession>A0A5S3QKG0</accession>
<evidence type="ECO:0000259" key="2">
    <source>
        <dbReference type="PROSITE" id="PS51819"/>
    </source>
</evidence>
<organism evidence="3 4">
    <name type="scientific">Lentibacillus cibarius</name>
    <dbReference type="NCBI Taxonomy" id="2583219"/>
    <lineage>
        <taxon>Bacteria</taxon>
        <taxon>Bacillati</taxon>
        <taxon>Bacillota</taxon>
        <taxon>Bacilli</taxon>
        <taxon>Bacillales</taxon>
        <taxon>Bacillaceae</taxon>
        <taxon>Lentibacillus</taxon>
    </lineage>
</organism>
<evidence type="ECO:0000313" key="4">
    <source>
        <dbReference type="Proteomes" id="UP000306980"/>
    </source>
</evidence>
<protein>
    <recommendedName>
        <fullName evidence="2">VOC domain-containing protein</fullName>
    </recommendedName>
</protein>
<gene>
    <name evidence="3" type="ORF">FFL34_01470</name>
</gene>
<reference evidence="3 4" key="1">
    <citation type="submission" date="2019-05" db="EMBL/GenBank/DDBJ databases">
        <title>Genomic analysis of Lentibacillus sp. NKC220-2.</title>
        <authorList>
            <person name="Oh Y.J."/>
        </authorList>
    </citation>
    <scope>NUCLEOTIDE SEQUENCE [LARGE SCALE GENOMIC DNA]</scope>
    <source>
        <strain evidence="3 4">NKC220-2</strain>
    </source>
</reference>
<feature type="domain" description="VOC" evidence="2">
    <location>
        <begin position="10"/>
        <end position="121"/>
    </location>
</feature>
<dbReference type="Pfam" id="PF00903">
    <property type="entry name" value="Glyoxalase"/>
    <property type="match status" value="1"/>
</dbReference>
<evidence type="ECO:0000256" key="1">
    <source>
        <dbReference type="SAM" id="Coils"/>
    </source>
</evidence>
<dbReference type="InterPro" id="IPR037523">
    <property type="entry name" value="VOC_core"/>
</dbReference>